<dbReference type="FunFam" id="2.60.260.20:FF:000013">
    <property type="entry name" value="DnaJ subfamily B member 11"/>
    <property type="match status" value="1"/>
</dbReference>
<dbReference type="FunFam" id="2.60.260.20:FF:000015">
    <property type="entry name" value="Heat shock protein 40"/>
    <property type="match status" value="1"/>
</dbReference>
<sequence>MGADYYKLLGVEKDASDDEIKKAYKKMALKWHPDRNGGSEEASKKFKQISEAFEVLSDKQKRTIYDQLGEEGLKGGGMPPQGAGAGPGGSFSGFSGFPGGGGSTFTFTSSPGGRGGFSPTDPNKIFEQFFGMSGLGGLGGMSGFGGGGGGNRRNTTSMFGGDHDDDMSGTYFGGMPGAMPSGRPSGNSRRPPTPVPASGPAEITRPLKVSLEELYSGTVKHLKVGRKLLHGGTEEKVLEIHVQPGWKSGTKVRFQRAGNEQPFGEPQDLVFVVEEKPHDRCVREGSNLVCHVSIPLVDALAGDGGKRTVEQLDGRKLQVSLPSGIVKPGSQTTVPNEGMPIRKDSSVRRRGDLIVKWDITFPDRLTAAQKEGLRKVLG</sequence>
<dbReference type="Gene3D" id="1.10.287.110">
    <property type="entry name" value="DnaJ domain"/>
    <property type="match status" value="1"/>
</dbReference>
<dbReference type="OrthoDB" id="10250354at2759"/>
<dbReference type="SUPFAM" id="SSF46565">
    <property type="entry name" value="Chaperone J-domain"/>
    <property type="match status" value="1"/>
</dbReference>
<accession>A0A401H0A9</accession>
<feature type="region of interest" description="Disordered" evidence="2">
    <location>
        <begin position="174"/>
        <end position="203"/>
    </location>
</feature>
<dbReference type="Gene3D" id="2.60.260.20">
    <property type="entry name" value="Urease metallochaperone UreE, N-terminal domain"/>
    <property type="match status" value="2"/>
</dbReference>
<keyword evidence="1" id="KW-0143">Chaperone</keyword>
<gene>
    <name evidence="4" type="ORF">SCP_1200780</name>
</gene>
<name>A0A401H0A9_9APHY</name>
<evidence type="ECO:0000313" key="4">
    <source>
        <dbReference type="EMBL" id="GBE87853.1"/>
    </source>
</evidence>
<dbReference type="GO" id="GO:0005829">
    <property type="term" value="C:cytosol"/>
    <property type="evidence" value="ECO:0007669"/>
    <property type="project" value="TreeGrafter"/>
</dbReference>
<dbReference type="SUPFAM" id="SSF49493">
    <property type="entry name" value="HSP40/DnaJ peptide-binding domain"/>
    <property type="match status" value="2"/>
</dbReference>
<dbReference type="InterPro" id="IPR008971">
    <property type="entry name" value="HSP40/DnaJ_pept-bd"/>
</dbReference>
<dbReference type="FunCoup" id="A0A401H0A9">
    <property type="interactions" value="284"/>
</dbReference>
<dbReference type="InterPro" id="IPR002939">
    <property type="entry name" value="DnaJ_C"/>
</dbReference>
<dbReference type="InterPro" id="IPR018253">
    <property type="entry name" value="DnaJ_domain_CS"/>
</dbReference>
<dbReference type="GO" id="GO:0006457">
    <property type="term" value="P:protein folding"/>
    <property type="evidence" value="ECO:0007669"/>
    <property type="project" value="InterPro"/>
</dbReference>
<dbReference type="CDD" id="cd10747">
    <property type="entry name" value="DnaJ_C"/>
    <property type="match status" value="1"/>
</dbReference>
<dbReference type="SMART" id="SM00271">
    <property type="entry name" value="DnaJ"/>
    <property type="match status" value="1"/>
</dbReference>
<comment type="caution">
    <text evidence="4">The sequence shown here is derived from an EMBL/GenBank/DDBJ whole genome shotgun (WGS) entry which is preliminary data.</text>
</comment>
<dbReference type="GO" id="GO:0006413">
    <property type="term" value="P:translational initiation"/>
    <property type="evidence" value="ECO:0007669"/>
    <property type="project" value="TreeGrafter"/>
</dbReference>
<evidence type="ECO:0000259" key="3">
    <source>
        <dbReference type="PROSITE" id="PS50076"/>
    </source>
</evidence>
<dbReference type="EMBL" id="BFAD01000012">
    <property type="protein sequence ID" value="GBE87853.1"/>
    <property type="molecule type" value="Genomic_DNA"/>
</dbReference>
<evidence type="ECO:0000313" key="5">
    <source>
        <dbReference type="Proteomes" id="UP000287166"/>
    </source>
</evidence>
<dbReference type="AlphaFoldDB" id="A0A401H0A9"/>
<dbReference type="RefSeq" id="XP_027618766.1">
    <property type="nucleotide sequence ID" value="XM_027762965.1"/>
</dbReference>
<dbReference type="InterPro" id="IPR036869">
    <property type="entry name" value="J_dom_sf"/>
</dbReference>
<dbReference type="GeneID" id="38784770"/>
<feature type="domain" description="J" evidence="3">
    <location>
        <begin position="4"/>
        <end position="69"/>
    </location>
</feature>
<reference evidence="4 5" key="1">
    <citation type="journal article" date="2018" name="Sci. Rep.">
        <title>Genome sequence of the cauliflower mushroom Sparassis crispa (Hanabiratake) and its association with beneficial usage.</title>
        <authorList>
            <person name="Kiyama R."/>
            <person name="Furutani Y."/>
            <person name="Kawaguchi K."/>
            <person name="Nakanishi T."/>
        </authorList>
    </citation>
    <scope>NUCLEOTIDE SEQUENCE [LARGE SCALE GENOMIC DNA]</scope>
</reference>
<dbReference type="Pfam" id="PF00226">
    <property type="entry name" value="DnaJ"/>
    <property type="match status" value="1"/>
</dbReference>
<dbReference type="PANTHER" id="PTHR24078">
    <property type="entry name" value="DNAJ HOMOLOG SUBFAMILY C MEMBER"/>
    <property type="match status" value="1"/>
</dbReference>
<dbReference type="GO" id="GO:0051082">
    <property type="term" value="F:unfolded protein binding"/>
    <property type="evidence" value="ECO:0007669"/>
    <property type="project" value="InterPro"/>
</dbReference>
<dbReference type="STRING" id="139825.A0A401H0A9"/>
<feature type="region of interest" description="Disordered" evidence="2">
    <location>
        <begin position="70"/>
        <end position="123"/>
    </location>
</feature>
<feature type="compositionally biased region" description="Gly residues" evidence="2">
    <location>
        <begin position="74"/>
        <end position="103"/>
    </location>
</feature>
<dbReference type="Proteomes" id="UP000287166">
    <property type="component" value="Unassembled WGS sequence"/>
</dbReference>
<organism evidence="4 5">
    <name type="scientific">Sparassis crispa</name>
    <dbReference type="NCBI Taxonomy" id="139825"/>
    <lineage>
        <taxon>Eukaryota</taxon>
        <taxon>Fungi</taxon>
        <taxon>Dikarya</taxon>
        <taxon>Basidiomycota</taxon>
        <taxon>Agaricomycotina</taxon>
        <taxon>Agaricomycetes</taxon>
        <taxon>Polyporales</taxon>
        <taxon>Sparassidaceae</taxon>
        <taxon>Sparassis</taxon>
    </lineage>
</organism>
<dbReference type="PROSITE" id="PS00636">
    <property type="entry name" value="DNAJ_1"/>
    <property type="match status" value="1"/>
</dbReference>
<evidence type="ECO:0000256" key="2">
    <source>
        <dbReference type="SAM" id="MobiDB-lite"/>
    </source>
</evidence>
<dbReference type="InterPro" id="IPR051339">
    <property type="entry name" value="DnaJ_subfamily_B"/>
</dbReference>
<dbReference type="PRINTS" id="PR00625">
    <property type="entry name" value="JDOMAIN"/>
</dbReference>
<protein>
    <submittedName>
        <fullName evidence="4">Protein psi1</fullName>
    </submittedName>
</protein>
<dbReference type="GO" id="GO:0051087">
    <property type="term" value="F:protein-folding chaperone binding"/>
    <property type="evidence" value="ECO:0007669"/>
    <property type="project" value="TreeGrafter"/>
</dbReference>
<dbReference type="Pfam" id="PF01556">
    <property type="entry name" value="DnaJ_C"/>
    <property type="match status" value="1"/>
</dbReference>
<evidence type="ECO:0000256" key="1">
    <source>
        <dbReference type="ARBA" id="ARBA00023186"/>
    </source>
</evidence>
<dbReference type="PROSITE" id="PS50076">
    <property type="entry name" value="DNAJ_2"/>
    <property type="match status" value="1"/>
</dbReference>
<dbReference type="InParanoid" id="A0A401H0A9"/>
<dbReference type="InterPro" id="IPR001623">
    <property type="entry name" value="DnaJ_domain"/>
</dbReference>
<proteinExistence type="predicted"/>
<keyword evidence="5" id="KW-1185">Reference proteome</keyword>
<dbReference type="CDD" id="cd06257">
    <property type="entry name" value="DnaJ"/>
    <property type="match status" value="1"/>
</dbReference>
<dbReference type="PANTHER" id="PTHR24078:SF553">
    <property type="entry name" value="DNAJ HOMOLOG SUBFAMILY B MEMBER 5"/>
    <property type="match status" value="1"/>
</dbReference>